<evidence type="ECO:0000256" key="3">
    <source>
        <dbReference type="ARBA" id="ARBA00007163"/>
    </source>
</evidence>
<comment type="similarity">
    <text evidence="3">Belongs to the bZIP family.</text>
</comment>
<organism evidence="11 12">
    <name type="scientific">Quillaja saponaria</name>
    <name type="common">Soap bark tree</name>
    <dbReference type="NCBI Taxonomy" id="32244"/>
    <lineage>
        <taxon>Eukaryota</taxon>
        <taxon>Viridiplantae</taxon>
        <taxon>Streptophyta</taxon>
        <taxon>Embryophyta</taxon>
        <taxon>Tracheophyta</taxon>
        <taxon>Spermatophyta</taxon>
        <taxon>Magnoliopsida</taxon>
        <taxon>eudicotyledons</taxon>
        <taxon>Gunneridae</taxon>
        <taxon>Pentapetalae</taxon>
        <taxon>rosids</taxon>
        <taxon>fabids</taxon>
        <taxon>Fabales</taxon>
        <taxon>Quillajaceae</taxon>
        <taxon>Quillaja</taxon>
    </lineage>
</organism>
<dbReference type="SUPFAM" id="SSF57959">
    <property type="entry name" value="Leucine zipper domain"/>
    <property type="match status" value="1"/>
</dbReference>
<dbReference type="PROSITE" id="PS50217">
    <property type="entry name" value="BZIP"/>
    <property type="match status" value="1"/>
</dbReference>
<dbReference type="Pfam" id="PF00170">
    <property type="entry name" value="bZIP_1"/>
    <property type="match status" value="1"/>
</dbReference>
<evidence type="ECO:0000256" key="4">
    <source>
        <dbReference type="ARBA" id="ARBA00023015"/>
    </source>
</evidence>
<dbReference type="InterPro" id="IPR004827">
    <property type="entry name" value="bZIP"/>
</dbReference>
<keyword evidence="6" id="KW-0804">Transcription</keyword>
<dbReference type="GO" id="GO:0003700">
    <property type="term" value="F:DNA-binding transcription factor activity"/>
    <property type="evidence" value="ECO:0007669"/>
    <property type="project" value="InterPro"/>
</dbReference>
<evidence type="ECO:0000256" key="1">
    <source>
        <dbReference type="ARBA" id="ARBA00004123"/>
    </source>
</evidence>
<dbReference type="PROSITE" id="PS00036">
    <property type="entry name" value="BZIP_BASIC"/>
    <property type="match status" value="1"/>
</dbReference>
<dbReference type="InterPro" id="IPR046347">
    <property type="entry name" value="bZIP_sf"/>
</dbReference>
<reference evidence="11" key="1">
    <citation type="journal article" date="2023" name="Science">
        <title>Elucidation of the pathway for biosynthesis of saponin adjuvants from the soapbark tree.</title>
        <authorList>
            <person name="Reed J."/>
            <person name="Orme A."/>
            <person name="El-Demerdash A."/>
            <person name="Owen C."/>
            <person name="Martin L.B.B."/>
            <person name="Misra R.C."/>
            <person name="Kikuchi S."/>
            <person name="Rejzek M."/>
            <person name="Martin A.C."/>
            <person name="Harkess A."/>
            <person name="Leebens-Mack J."/>
            <person name="Louveau T."/>
            <person name="Stephenson M.J."/>
            <person name="Osbourn A."/>
        </authorList>
    </citation>
    <scope>NUCLEOTIDE SEQUENCE</scope>
    <source>
        <strain evidence="11">S10</strain>
    </source>
</reference>
<feature type="region of interest" description="Disordered" evidence="8">
    <location>
        <begin position="135"/>
        <end position="157"/>
    </location>
</feature>
<dbReference type="Proteomes" id="UP001163823">
    <property type="component" value="Chromosome 6"/>
</dbReference>
<evidence type="ECO:0000313" key="12">
    <source>
        <dbReference type="Proteomes" id="UP001163823"/>
    </source>
</evidence>
<dbReference type="PANTHER" id="PTHR47416:SF8">
    <property type="entry name" value="BASIC-LEUCINE ZIPPER TRANSCRIPTION FACTOR E-RELATED"/>
    <property type="match status" value="1"/>
</dbReference>
<keyword evidence="9" id="KW-0472">Membrane</keyword>
<dbReference type="GO" id="GO:0005634">
    <property type="term" value="C:nucleus"/>
    <property type="evidence" value="ECO:0007669"/>
    <property type="project" value="UniProtKB-SubCell"/>
</dbReference>
<dbReference type="AlphaFoldDB" id="A0AAD7PU85"/>
<keyword evidence="7" id="KW-0539">Nucleus</keyword>
<sequence>MDGLEFLQDDIIDQIDWDNLLDGFPSVTDLFQEEHPVVADGSSDGPIAKASPNSVCSGSPLTIGDIENLLMEDDDHKVSSESSDSREYCETFLADLIVESPDNGHGDVADALIDNDSNASGDGIAYSIPDKGKVVEAGEDTDDPISKKQRRRMRNRDAAVRSRERKKVYVRDLEMKSRYLEGECRRLGRLLQCCYAENHALRLSLQSGNAFGAPMAKQESAVLLLESLLLGSLLWLLGIMCLLILPIMPHSILQTFPLKIMERKGLERVAPRGAGSEMVENLMILSFVKSRRCKASRPKIKIEFSGYLGIDMRFCLLPRFCPLLDMNYEREGVLMIK</sequence>
<keyword evidence="5" id="KW-0238">DNA-binding</keyword>
<dbReference type="CDD" id="cd14704">
    <property type="entry name" value="bZIP_HY5-like"/>
    <property type="match status" value="1"/>
</dbReference>
<dbReference type="PANTHER" id="PTHR47416">
    <property type="entry name" value="BASIC-LEUCINE ZIPPER TRANSCRIPTION FACTOR F-RELATED"/>
    <property type="match status" value="1"/>
</dbReference>
<dbReference type="SMART" id="SM00338">
    <property type="entry name" value="BRLZ"/>
    <property type="match status" value="1"/>
</dbReference>
<feature type="domain" description="BZIP" evidence="10">
    <location>
        <begin position="145"/>
        <end position="187"/>
    </location>
</feature>
<dbReference type="Gene3D" id="1.20.5.170">
    <property type="match status" value="1"/>
</dbReference>
<evidence type="ECO:0000256" key="8">
    <source>
        <dbReference type="SAM" id="MobiDB-lite"/>
    </source>
</evidence>
<keyword evidence="12" id="KW-1185">Reference proteome</keyword>
<protein>
    <submittedName>
        <fullName evidence="11">BZIP transcription factor 60-like</fullName>
    </submittedName>
</protein>
<evidence type="ECO:0000256" key="9">
    <source>
        <dbReference type="SAM" id="Phobius"/>
    </source>
</evidence>
<dbReference type="EMBL" id="JARAOO010000006">
    <property type="protein sequence ID" value="KAJ7967020.1"/>
    <property type="molecule type" value="Genomic_DNA"/>
</dbReference>
<evidence type="ECO:0000313" key="11">
    <source>
        <dbReference type="EMBL" id="KAJ7967020.1"/>
    </source>
</evidence>
<keyword evidence="4" id="KW-0805">Transcription regulation</keyword>
<evidence type="ECO:0000256" key="6">
    <source>
        <dbReference type="ARBA" id="ARBA00023163"/>
    </source>
</evidence>
<gene>
    <name evidence="11" type="ORF">O6P43_016406</name>
</gene>
<keyword evidence="9" id="KW-0812">Transmembrane</keyword>
<keyword evidence="9" id="KW-1133">Transmembrane helix</keyword>
<comment type="caution">
    <text evidence="11">The sequence shown here is derived from an EMBL/GenBank/DDBJ whole genome shotgun (WGS) entry which is preliminary data.</text>
</comment>
<evidence type="ECO:0000256" key="7">
    <source>
        <dbReference type="ARBA" id="ARBA00023242"/>
    </source>
</evidence>
<dbReference type="GO" id="GO:0003677">
    <property type="term" value="F:DNA binding"/>
    <property type="evidence" value="ECO:0007669"/>
    <property type="project" value="UniProtKB-KW"/>
</dbReference>
<feature type="transmembrane region" description="Helical" evidence="9">
    <location>
        <begin position="221"/>
        <end position="245"/>
    </location>
</feature>
<name>A0AAD7PU85_QUISA</name>
<comment type="subcellular location">
    <subcellularLocation>
        <location evidence="2">Endoplasmic reticulum membrane</location>
        <topology evidence="2">Single-pass membrane protein</topology>
    </subcellularLocation>
    <subcellularLocation>
        <location evidence="1">Nucleus</location>
    </subcellularLocation>
</comment>
<dbReference type="GO" id="GO:0005789">
    <property type="term" value="C:endoplasmic reticulum membrane"/>
    <property type="evidence" value="ECO:0007669"/>
    <property type="project" value="UniProtKB-SubCell"/>
</dbReference>
<proteinExistence type="inferred from homology"/>
<accession>A0AAD7PU85</accession>
<evidence type="ECO:0000259" key="10">
    <source>
        <dbReference type="PROSITE" id="PS50217"/>
    </source>
</evidence>
<evidence type="ECO:0000256" key="2">
    <source>
        <dbReference type="ARBA" id="ARBA00004389"/>
    </source>
</evidence>
<evidence type="ECO:0000256" key="5">
    <source>
        <dbReference type="ARBA" id="ARBA00023125"/>
    </source>
</evidence>